<name>A0AAU9G214_DROMD</name>
<dbReference type="Proteomes" id="UP001500889">
    <property type="component" value="Chromosome A"/>
</dbReference>
<dbReference type="EMBL" id="AP029266">
    <property type="protein sequence ID" value="BFG02485.1"/>
    <property type="molecule type" value="Genomic_DNA"/>
</dbReference>
<sequence>MMYVVYSMIQTAKIAMGLAHHRVGAHIVHDSNCNAKLLAPLPKMQDSEGEPHQLEQHKDQSSKFNQMIMDFLKREKFDRKDEGNVKRYACLQRAPAIADHKNYVNGDSILKRYSDTQNLAKLCAKLTDELNTERTRNEVLLESYVNKPSTFLDRFIKLQHQAQPATEVNRN</sequence>
<evidence type="ECO:0000313" key="1">
    <source>
        <dbReference type="EMBL" id="BFG02485.1"/>
    </source>
</evidence>
<accession>A0AAU9G214</accession>
<organism evidence="1 2">
    <name type="scientific">Drosophila madeirensis</name>
    <name type="common">Fruit fly</name>
    <dbReference type="NCBI Taxonomy" id="30013"/>
    <lineage>
        <taxon>Eukaryota</taxon>
        <taxon>Metazoa</taxon>
        <taxon>Ecdysozoa</taxon>
        <taxon>Arthropoda</taxon>
        <taxon>Hexapoda</taxon>
        <taxon>Insecta</taxon>
        <taxon>Pterygota</taxon>
        <taxon>Neoptera</taxon>
        <taxon>Endopterygota</taxon>
        <taxon>Diptera</taxon>
        <taxon>Brachycera</taxon>
        <taxon>Muscomorpha</taxon>
        <taxon>Ephydroidea</taxon>
        <taxon>Drosophilidae</taxon>
        <taxon>Drosophila</taxon>
        <taxon>Sophophora</taxon>
    </lineage>
</organism>
<evidence type="ECO:0000313" key="2">
    <source>
        <dbReference type="Proteomes" id="UP001500889"/>
    </source>
</evidence>
<keyword evidence="2" id="KW-1185">Reference proteome</keyword>
<gene>
    <name evidence="1" type="ORF">DMAD_01976</name>
</gene>
<protein>
    <submittedName>
        <fullName evidence="1">Uncharacterized protein</fullName>
    </submittedName>
</protein>
<reference evidence="1 2" key="1">
    <citation type="submission" date="2024-02" db="EMBL/GenBank/DDBJ databases">
        <title>A chromosome-level genome assembly of Drosophila madeirensis, a fruit fly species endemic to Madeira island.</title>
        <authorList>
            <person name="Tomihara K."/>
            <person name="Llopart A."/>
            <person name="Yamamoto D."/>
        </authorList>
    </citation>
    <scope>NUCLEOTIDE SEQUENCE [LARGE SCALE GENOMIC DNA]</scope>
    <source>
        <strain evidence="1 2">RF1</strain>
    </source>
</reference>
<dbReference type="AlphaFoldDB" id="A0AAU9G214"/>
<proteinExistence type="predicted"/>